<proteinExistence type="predicted"/>
<evidence type="ECO:0000313" key="2">
    <source>
        <dbReference type="Proteomes" id="UP001362999"/>
    </source>
</evidence>
<dbReference type="AlphaFoldDB" id="A0AAW0BFR4"/>
<gene>
    <name evidence="1" type="ORF">R3P38DRAFT_3194218</name>
</gene>
<evidence type="ECO:0000313" key="1">
    <source>
        <dbReference type="EMBL" id="KAK7025293.1"/>
    </source>
</evidence>
<comment type="caution">
    <text evidence="1">The sequence shown here is derived from an EMBL/GenBank/DDBJ whole genome shotgun (WGS) entry which is preliminary data.</text>
</comment>
<dbReference type="EMBL" id="JAWWNJ010000034">
    <property type="protein sequence ID" value="KAK7025293.1"/>
    <property type="molecule type" value="Genomic_DNA"/>
</dbReference>
<name>A0AAW0BFR4_9AGAR</name>
<keyword evidence="2" id="KW-1185">Reference proteome</keyword>
<reference evidence="1 2" key="1">
    <citation type="journal article" date="2024" name="J Genomics">
        <title>Draft genome sequencing and assembly of Favolaschia claudopus CIRM-BRFM 2984 isolated from oak limbs.</title>
        <authorList>
            <person name="Navarro D."/>
            <person name="Drula E."/>
            <person name="Chaduli D."/>
            <person name="Cazenave R."/>
            <person name="Ahrendt S."/>
            <person name="Wang J."/>
            <person name="Lipzen A."/>
            <person name="Daum C."/>
            <person name="Barry K."/>
            <person name="Grigoriev I.V."/>
            <person name="Favel A."/>
            <person name="Rosso M.N."/>
            <person name="Martin F."/>
        </authorList>
    </citation>
    <scope>NUCLEOTIDE SEQUENCE [LARGE SCALE GENOMIC DNA]</scope>
    <source>
        <strain evidence="1 2">CIRM-BRFM 2984</strain>
    </source>
</reference>
<dbReference type="Proteomes" id="UP001362999">
    <property type="component" value="Unassembled WGS sequence"/>
</dbReference>
<organism evidence="1 2">
    <name type="scientific">Favolaschia claudopus</name>
    <dbReference type="NCBI Taxonomy" id="2862362"/>
    <lineage>
        <taxon>Eukaryota</taxon>
        <taxon>Fungi</taxon>
        <taxon>Dikarya</taxon>
        <taxon>Basidiomycota</taxon>
        <taxon>Agaricomycotina</taxon>
        <taxon>Agaricomycetes</taxon>
        <taxon>Agaricomycetidae</taxon>
        <taxon>Agaricales</taxon>
        <taxon>Marasmiineae</taxon>
        <taxon>Mycenaceae</taxon>
        <taxon>Favolaschia</taxon>
    </lineage>
</organism>
<protein>
    <submittedName>
        <fullName evidence="1">Uncharacterized protein</fullName>
    </submittedName>
</protein>
<sequence length="245" mass="27397">MAFIEGLMTCQLKEFHKYVYSLRDISINPQRFLDYEWIDIDLLGVFLAQHSGTEAINPDLTSASASVVVKIEPRLLAPPVPAQVSVKLEPQSAAVPEYRGNVKICTVHKGGWEVFELLSDSEHGDSDVEVAEVLRPVSRLSSVVAAHLVRSAADEDDSDCEDMDWDDAPLKNAENVNEYPLITSNMVWQDDRTLFADPKYHYHNPEAGELYTLDTIIRNADHDSWDSGSGGQAEAIVTFWPNNHQ</sequence>
<accession>A0AAW0BFR4</accession>